<dbReference type="Gene3D" id="1.10.510.10">
    <property type="entry name" value="Transferase(Phosphotransferase) domain 1"/>
    <property type="match status" value="1"/>
</dbReference>
<sequence>MKSAFFIESTMFRICGLCFEETNADLEYAVNKGSETRKLAGFGLAREETRVFMTSEAGTYRWMAPELFRYEALSSCDYHRKLLRSLCSDDASSNSNADVANEDSTSKLVQERAVCDCPGVKKKKT</sequence>
<dbReference type="InterPro" id="IPR011009">
    <property type="entry name" value="Kinase-like_dom_sf"/>
</dbReference>
<dbReference type="SUPFAM" id="SSF56112">
    <property type="entry name" value="Protein kinase-like (PK-like)"/>
    <property type="match status" value="1"/>
</dbReference>
<evidence type="ECO:0000313" key="1">
    <source>
        <dbReference type="EMBL" id="KAF3567883.1"/>
    </source>
</evidence>
<evidence type="ECO:0008006" key="3">
    <source>
        <dbReference type="Google" id="ProtNLM"/>
    </source>
</evidence>
<gene>
    <name evidence="1" type="ORF">DY000_02015563</name>
</gene>
<accession>A0ABQ7D7P7</accession>
<name>A0ABQ7D7P7_BRACR</name>
<evidence type="ECO:0000313" key="2">
    <source>
        <dbReference type="Proteomes" id="UP000266723"/>
    </source>
</evidence>
<dbReference type="Proteomes" id="UP000266723">
    <property type="component" value="Unassembled WGS sequence"/>
</dbReference>
<comment type="caution">
    <text evidence="1">The sequence shown here is derived from an EMBL/GenBank/DDBJ whole genome shotgun (WGS) entry which is preliminary data.</text>
</comment>
<keyword evidence="2" id="KW-1185">Reference proteome</keyword>
<dbReference type="EMBL" id="QGKV02000759">
    <property type="protein sequence ID" value="KAF3567883.1"/>
    <property type="molecule type" value="Genomic_DNA"/>
</dbReference>
<proteinExistence type="predicted"/>
<reference evidence="1 2" key="1">
    <citation type="journal article" date="2020" name="BMC Genomics">
        <title>Intraspecific diversification of the crop wild relative Brassica cretica Lam. using demographic model selection.</title>
        <authorList>
            <person name="Kioukis A."/>
            <person name="Michalopoulou V.A."/>
            <person name="Briers L."/>
            <person name="Pirintsos S."/>
            <person name="Studholme D.J."/>
            <person name="Pavlidis P."/>
            <person name="Sarris P.F."/>
        </authorList>
    </citation>
    <scope>NUCLEOTIDE SEQUENCE [LARGE SCALE GENOMIC DNA]</scope>
    <source>
        <strain evidence="2">cv. PFS-1207/04</strain>
    </source>
</reference>
<protein>
    <recommendedName>
        <fullName evidence="3">Protein kinase domain-containing protein</fullName>
    </recommendedName>
</protein>
<organism evidence="1 2">
    <name type="scientific">Brassica cretica</name>
    <name type="common">Mustard</name>
    <dbReference type="NCBI Taxonomy" id="69181"/>
    <lineage>
        <taxon>Eukaryota</taxon>
        <taxon>Viridiplantae</taxon>
        <taxon>Streptophyta</taxon>
        <taxon>Embryophyta</taxon>
        <taxon>Tracheophyta</taxon>
        <taxon>Spermatophyta</taxon>
        <taxon>Magnoliopsida</taxon>
        <taxon>eudicotyledons</taxon>
        <taxon>Gunneridae</taxon>
        <taxon>Pentapetalae</taxon>
        <taxon>rosids</taxon>
        <taxon>malvids</taxon>
        <taxon>Brassicales</taxon>
        <taxon>Brassicaceae</taxon>
        <taxon>Brassiceae</taxon>
        <taxon>Brassica</taxon>
    </lineage>
</organism>